<dbReference type="InterPro" id="IPR001647">
    <property type="entry name" value="HTH_TetR"/>
</dbReference>
<accession>A0A1W9ZM90</accession>
<dbReference type="PANTHER" id="PTHR30055">
    <property type="entry name" value="HTH-TYPE TRANSCRIPTIONAL REGULATOR RUTR"/>
    <property type="match status" value="1"/>
</dbReference>
<name>A0A1W9ZM90_MYCAN</name>
<evidence type="ECO:0000259" key="5">
    <source>
        <dbReference type="PROSITE" id="PS50977"/>
    </source>
</evidence>
<dbReference type="GO" id="GO:0003700">
    <property type="term" value="F:DNA-binding transcription factor activity"/>
    <property type="evidence" value="ECO:0007669"/>
    <property type="project" value="TreeGrafter"/>
</dbReference>
<evidence type="ECO:0000256" key="2">
    <source>
        <dbReference type="ARBA" id="ARBA00023125"/>
    </source>
</evidence>
<dbReference type="AlphaFoldDB" id="A0A1W9ZM90"/>
<protein>
    <submittedName>
        <fullName evidence="6">TetR family transcriptional regulator</fullName>
    </submittedName>
</protein>
<feature type="DNA-binding region" description="H-T-H motif" evidence="4">
    <location>
        <begin position="44"/>
        <end position="63"/>
    </location>
</feature>
<reference evidence="6 7" key="1">
    <citation type="submission" date="2017-02" db="EMBL/GenBank/DDBJ databases">
        <title>The new phylogeny of genus Mycobacterium.</title>
        <authorList>
            <person name="Tortoli E."/>
            <person name="Trovato A."/>
            <person name="Cirillo D.M."/>
        </authorList>
    </citation>
    <scope>NUCLEOTIDE SEQUENCE [LARGE SCALE GENOMIC DNA]</scope>
    <source>
        <strain evidence="6 7">DSM 45057</strain>
    </source>
</reference>
<evidence type="ECO:0000313" key="7">
    <source>
        <dbReference type="Proteomes" id="UP000192284"/>
    </source>
</evidence>
<comment type="caution">
    <text evidence="6">The sequence shown here is derived from an EMBL/GenBank/DDBJ whole genome shotgun (WGS) entry which is preliminary data.</text>
</comment>
<evidence type="ECO:0000256" key="4">
    <source>
        <dbReference type="PROSITE-ProRule" id="PRU00335"/>
    </source>
</evidence>
<dbReference type="InterPro" id="IPR009057">
    <property type="entry name" value="Homeodomain-like_sf"/>
</dbReference>
<dbReference type="PROSITE" id="PS50977">
    <property type="entry name" value="HTH_TETR_2"/>
    <property type="match status" value="1"/>
</dbReference>
<evidence type="ECO:0000256" key="1">
    <source>
        <dbReference type="ARBA" id="ARBA00023015"/>
    </source>
</evidence>
<dbReference type="EMBL" id="MVHE01000036">
    <property type="protein sequence ID" value="ORA18118.1"/>
    <property type="molecule type" value="Genomic_DNA"/>
</dbReference>
<dbReference type="Proteomes" id="UP000192284">
    <property type="component" value="Unassembled WGS sequence"/>
</dbReference>
<evidence type="ECO:0000256" key="3">
    <source>
        <dbReference type="ARBA" id="ARBA00023163"/>
    </source>
</evidence>
<dbReference type="OrthoDB" id="3426391at2"/>
<dbReference type="Pfam" id="PF00440">
    <property type="entry name" value="TetR_N"/>
    <property type="match status" value="1"/>
</dbReference>
<dbReference type="GO" id="GO:0000976">
    <property type="term" value="F:transcription cis-regulatory region binding"/>
    <property type="evidence" value="ECO:0007669"/>
    <property type="project" value="TreeGrafter"/>
</dbReference>
<dbReference type="PANTHER" id="PTHR30055:SF234">
    <property type="entry name" value="HTH-TYPE TRANSCRIPTIONAL REGULATOR BETI"/>
    <property type="match status" value="1"/>
</dbReference>
<dbReference type="Gene3D" id="1.10.357.10">
    <property type="entry name" value="Tetracycline Repressor, domain 2"/>
    <property type="match status" value="1"/>
</dbReference>
<keyword evidence="7" id="KW-1185">Reference proteome</keyword>
<dbReference type="PRINTS" id="PR00455">
    <property type="entry name" value="HTHTETR"/>
</dbReference>
<gene>
    <name evidence="6" type="ORF">BST12_19115</name>
</gene>
<organism evidence="6 7">
    <name type="scientific">Mycobacterium angelicum</name>
    <dbReference type="NCBI Taxonomy" id="470074"/>
    <lineage>
        <taxon>Bacteria</taxon>
        <taxon>Bacillati</taxon>
        <taxon>Actinomycetota</taxon>
        <taxon>Actinomycetes</taxon>
        <taxon>Mycobacteriales</taxon>
        <taxon>Mycobacteriaceae</taxon>
        <taxon>Mycobacterium</taxon>
    </lineage>
</organism>
<keyword evidence="2 4" id="KW-0238">DNA-binding</keyword>
<keyword evidence="1" id="KW-0805">Transcription regulation</keyword>
<proteinExistence type="predicted"/>
<feature type="domain" description="HTH tetR-type" evidence="5">
    <location>
        <begin position="21"/>
        <end position="81"/>
    </location>
</feature>
<sequence>MTVGSSQAGAQLGRPVGAVGEETRRRITTAAMRCVAEVGYSQATIREIARAADMTSGSLYHYFPNKAELLKATGQEIEDIVLPRLRAAAARSDDVVDRLGAVLDESKLLMHDYPYLAAFLRALRAEGTAQSRRGGPNYPGSRALREVVNEIVGPETRHVAAVEAICALTRGLSEQAANLPPEAYQASLESVKKLIRGTLFAGVNP</sequence>
<dbReference type="RefSeq" id="WP_083114686.1">
    <property type="nucleotide sequence ID" value="NZ_JACKTS010000040.1"/>
</dbReference>
<dbReference type="SUPFAM" id="SSF46689">
    <property type="entry name" value="Homeodomain-like"/>
    <property type="match status" value="1"/>
</dbReference>
<dbReference type="InterPro" id="IPR050109">
    <property type="entry name" value="HTH-type_TetR-like_transc_reg"/>
</dbReference>
<evidence type="ECO:0000313" key="6">
    <source>
        <dbReference type="EMBL" id="ORA18118.1"/>
    </source>
</evidence>
<keyword evidence="3" id="KW-0804">Transcription</keyword>